<dbReference type="Proteomes" id="UP001637990">
    <property type="component" value="Unassembled WGS sequence"/>
</dbReference>
<keyword evidence="1" id="KW-0812">Transmembrane</keyword>
<reference evidence="3 4" key="1">
    <citation type="submission" date="2024-11" db="EMBL/GenBank/DDBJ databases">
        <title>Genome sequencing of Xanthomonas codiaei.</title>
        <authorList>
            <person name="Studholme D.J."/>
        </authorList>
    </citation>
    <scope>NUCLEOTIDE SEQUENCE [LARGE SCALE GENOMIC DNA]</scope>
    <source>
        <strain evidence="3 4">NCPPB 4350</strain>
    </source>
</reference>
<accession>A0ABW9MM18</accession>
<dbReference type="RefSeq" id="WP_410049693.1">
    <property type="nucleotide sequence ID" value="NZ_JBJGBS010000034.1"/>
</dbReference>
<feature type="domain" description="Putative sensor" evidence="2">
    <location>
        <begin position="118"/>
        <end position="297"/>
    </location>
</feature>
<comment type="caution">
    <text evidence="3">The sequence shown here is derived from an EMBL/GenBank/DDBJ whole genome shotgun (WGS) entry which is preliminary data.</text>
</comment>
<protein>
    <submittedName>
        <fullName evidence="3">Sensor domain-containing protein</fullName>
    </submittedName>
</protein>
<feature type="transmembrane region" description="Helical" evidence="1">
    <location>
        <begin position="209"/>
        <end position="242"/>
    </location>
</feature>
<feature type="transmembrane region" description="Helical" evidence="1">
    <location>
        <begin position="141"/>
        <end position="160"/>
    </location>
</feature>
<proteinExistence type="predicted"/>
<gene>
    <name evidence="3" type="ORF">ACI6Q5_09840</name>
</gene>
<name>A0ABW9MM18_9XANT</name>
<organism evidence="3 4">
    <name type="scientific">Xanthomonas codiaei</name>
    <dbReference type="NCBI Taxonomy" id="56463"/>
    <lineage>
        <taxon>Bacteria</taxon>
        <taxon>Pseudomonadati</taxon>
        <taxon>Pseudomonadota</taxon>
        <taxon>Gammaproteobacteria</taxon>
        <taxon>Lysobacterales</taxon>
        <taxon>Lysobacteraceae</taxon>
        <taxon>Xanthomonas</taxon>
    </lineage>
</organism>
<feature type="transmembrane region" description="Helical" evidence="1">
    <location>
        <begin position="262"/>
        <end position="282"/>
    </location>
</feature>
<evidence type="ECO:0000259" key="2">
    <source>
        <dbReference type="Pfam" id="PF13796"/>
    </source>
</evidence>
<feature type="transmembrane region" description="Helical" evidence="1">
    <location>
        <begin position="115"/>
        <end position="135"/>
    </location>
</feature>
<evidence type="ECO:0000313" key="4">
    <source>
        <dbReference type="Proteomes" id="UP001637990"/>
    </source>
</evidence>
<sequence length="305" mass="33226">MMTTAHPRPLPTTIPDYLMQLRQALSGADPAMIQDALYDAEEYLRAELAEQQGESEADVIAGVAGSYGAPEEVAEIYRQTEVTVSRALRPPLPPRRSSWLGKFFGVAADPRTYGALFYMLLSLATGIFYFTWVVTGASLSLGLLILIIGVPLLVVFFGSVRVLSLVEGRVVETLLGVRMPRRPQHPGAQGGWLQRIGAMFTDARTWSTMLYFLLMLPLGIVYFTVFITLLSLSLGLAASPVIALFDHTAVLTWDGVDITSSWLTLPLFAVGALLLFVTLHLARAFGKLHGMFAKHLLVKSGDAAA</sequence>
<dbReference type="InterPro" id="IPR025828">
    <property type="entry name" value="Put_sensor_dom"/>
</dbReference>
<keyword evidence="4" id="KW-1185">Reference proteome</keyword>
<evidence type="ECO:0000313" key="3">
    <source>
        <dbReference type="EMBL" id="MFO3705272.1"/>
    </source>
</evidence>
<dbReference type="Pfam" id="PF13796">
    <property type="entry name" value="Sensor"/>
    <property type="match status" value="1"/>
</dbReference>
<keyword evidence="1" id="KW-1133">Transmembrane helix</keyword>
<evidence type="ECO:0000256" key="1">
    <source>
        <dbReference type="SAM" id="Phobius"/>
    </source>
</evidence>
<keyword evidence="1" id="KW-0472">Membrane</keyword>
<dbReference type="EMBL" id="JBJGBS010000034">
    <property type="protein sequence ID" value="MFO3705272.1"/>
    <property type="molecule type" value="Genomic_DNA"/>
</dbReference>